<dbReference type="Gene3D" id="3.30.530.20">
    <property type="match status" value="1"/>
</dbReference>
<sequence length="283" mass="33586">MHLVEYRICLPFTVEEYKRAQLYMIARHCHQESEKGEGVEVVKYEPCEDPVHGKGHYTEKRIHLYNKLPVWMQSIIPNVFYIEEKSWNYYPFTITEYSCSFLPKFHTTVQTRYEDNEGENENAHNLTQEELNARTIDFISISNDQIAEHKYKDSEDPQKIIIKKTNPNRGPLKENWIKECKEKNIPIMCSYKIVKTKFEVWGFQTKVEAWTQKAIRDILLLAHRQAFCWIDEWYDMSYESIVALERETYAKTNDKVLKNASTNNKKESTGDNLNSEKNEADFD</sequence>
<dbReference type="GO" id="GO:0035091">
    <property type="term" value="F:phosphatidylinositol binding"/>
    <property type="evidence" value="ECO:0007669"/>
    <property type="project" value="TreeGrafter"/>
</dbReference>
<dbReference type="SUPFAM" id="SSF55961">
    <property type="entry name" value="Bet v1-like"/>
    <property type="match status" value="1"/>
</dbReference>
<feature type="region of interest" description="Disordered" evidence="1">
    <location>
        <begin position="256"/>
        <end position="283"/>
    </location>
</feature>
<evidence type="ECO:0000259" key="2">
    <source>
        <dbReference type="Pfam" id="PF02121"/>
    </source>
</evidence>
<keyword evidence="4" id="KW-1185">Reference proteome</keyword>
<dbReference type="PRINTS" id="PR00391">
    <property type="entry name" value="PITRANSFER"/>
</dbReference>
<dbReference type="AlphaFoldDB" id="A0A813PUU7"/>
<dbReference type="InterPro" id="IPR055261">
    <property type="entry name" value="PI_transfer_N"/>
</dbReference>
<dbReference type="Proteomes" id="UP000663879">
    <property type="component" value="Unassembled WGS sequence"/>
</dbReference>
<dbReference type="PANTHER" id="PTHR10658">
    <property type="entry name" value="PHOSPHATIDYLINOSITOL TRANSFER PROTEIN"/>
    <property type="match status" value="1"/>
</dbReference>
<dbReference type="Pfam" id="PF02121">
    <property type="entry name" value="IP_trans"/>
    <property type="match status" value="1"/>
</dbReference>
<protein>
    <recommendedName>
        <fullName evidence="2">Phosphatidylinositol transfer protein N-terminal domain-containing protein</fullName>
    </recommendedName>
</protein>
<dbReference type="InterPro" id="IPR023393">
    <property type="entry name" value="START-like_dom_sf"/>
</dbReference>
<name>A0A813PUU7_9BILA</name>
<dbReference type="GO" id="GO:0071944">
    <property type="term" value="C:cell periphery"/>
    <property type="evidence" value="ECO:0007669"/>
    <property type="project" value="UniProtKB-ARBA"/>
</dbReference>
<dbReference type="InterPro" id="IPR001666">
    <property type="entry name" value="PI_transfer"/>
</dbReference>
<gene>
    <name evidence="3" type="ORF">OXX778_LOCUS4310</name>
</gene>
<evidence type="ECO:0000313" key="4">
    <source>
        <dbReference type="Proteomes" id="UP000663879"/>
    </source>
</evidence>
<dbReference type="GO" id="GO:0008526">
    <property type="term" value="F:phosphatidylinositol transfer activity"/>
    <property type="evidence" value="ECO:0007669"/>
    <property type="project" value="TreeGrafter"/>
</dbReference>
<organism evidence="3 4">
    <name type="scientific">Brachionus calyciflorus</name>
    <dbReference type="NCBI Taxonomy" id="104777"/>
    <lineage>
        <taxon>Eukaryota</taxon>
        <taxon>Metazoa</taxon>
        <taxon>Spiralia</taxon>
        <taxon>Gnathifera</taxon>
        <taxon>Rotifera</taxon>
        <taxon>Eurotatoria</taxon>
        <taxon>Monogononta</taxon>
        <taxon>Pseudotrocha</taxon>
        <taxon>Ploima</taxon>
        <taxon>Brachionidae</taxon>
        <taxon>Brachionus</taxon>
    </lineage>
</organism>
<feature type="compositionally biased region" description="Basic and acidic residues" evidence="1">
    <location>
        <begin position="264"/>
        <end position="283"/>
    </location>
</feature>
<dbReference type="EMBL" id="CAJNOC010000416">
    <property type="protein sequence ID" value="CAF0758648.1"/>
    <property type="molecule type" value="Genomic_DNA"/>
</dbReference>
<proteinExistence type="predicted"/>
<dbReference type="PANTHER" id="PTHR10658:SF54">
    <property type="entry name" value="CYTOPLASMIC PHOSPHATIDYLINOSITOL TRANSFER PROTEIN 1"/>
    <property type="match status" value="1"/>
</dbReference>
<reference evidence="3" key="1">
    <citation type="submission" date="2021-02" db="EMBL/GenBank/DDBJ databases">
        <authorList>
            <person name="Nowell W R."/>
        </authorList>
    </citation>
    <scope>NUCLEOTIDE SEQUENCE</scope>
    <source>
        <strain evidence="3">Ploen Becks lab</strain>
    </source>
</reference>
<evidence type="ECO:0000313" key="3">
    <source>
        <dbReference type="EMBL" id="CAF0758648.1"/>
    </source>
</evidence>
<accession>A0A813PUU7</accession>
<feature type="domain" description="Phosphatidylinositol transfer protein N-terminal" evidence="2">
    <location>
        <begin position="1"/>
        <end position="249"/>
    </location>
</feature>
<dbReference type="GO" id="GO:0005737">
    <property type="term" value="C:cytoplasm"/>
    <property type="evidence" value="ECO:0007669"/>
    <property type="project" value="UniProtKB-ARBA"/>
</dbReference>
<evidence type="ECO:0000256" key="1">
    <source>
        <dbReference type="SAM" id="MobiDB-lite"/>
    </source>
</evidence>
<dbReference type="OrthoDB" id="10053061at2759"/>
<dbReference type="FunFam" id="3.30.530.20:FF:000028">
    <property type="entry name" value="Phosphatidylinositol transfer protein 5"/>
    <property type="match status" value="1"/>
</dbReference>
<comment type="caution">
    <text evidence="3">The sequence shown here is derived from an EMBL/GenBank/DDBJ whole genome shotgun (WGS) entry which is preliminary data.</text>
</comment>